<dbReference type="AlphaFoldDB" id="A0A0E9TCA7"/>
<accession>A0A0E9TCA7</accession>
<sequence length="33" mass="3962">MGLQYICICYHWGIHWDYQLYCELSGQACFCRG</sequence>
<organism evidence="1">
    <name type="scientific">Anguilla anguilla</name>
    <name type="common">European freshwater eel</name>
    <name type="synonym">Muraena anguilla</name>
    <dbReference type="NCBI Taxonomy" id="7936"/>
    <lineage>
        <taxon>Eukaryota</taxon>
        <taxon>Metazoa</taxon>
        <taxon>Chordata</taxon>
        <taxon>Craniata</taxon>
        <taxon>Vertebrata</taxon>
        <taxon>Euteleostomi</taxon>
        <taxon>Actinopterygii</taxon>
        <taxon>Neopterygii</taxon>
        <taxon>Teleostei</taxon>
        <taxon>Anguilliformes</taxon>
        <taxon>Anguillidae</taxon>
        <taxon>Anguilla</taxon>
    </lineage>
</organism>
<reference evidence="1" key="1">
    <citation type="submission" date="2014-11" db="EMBL/GenBank/DDBJ databases">
        <authorList>
            <person name="Amaro Gonzalez C."/>
        </authorList>
    </citation>
    <scope>NUCLEOTIDE SEQUENCE</scope>
</reference>
<dbReference type="EMBL" id="GBXM01057495">
    <property type="protein sequence ID" value="JAH51082.1"/>
    <property type="molecule type" value="Transcribed_RNA"/>
</dbReference>
<protein>
    <submittedName>
        <fullName evidence="1">Uncharacterized protein</fullName>
    </submittedName>
</protein>
<evidence type="ECO:0000313" key="1">
    <source>
        <dbReference type="EMBL" id="JAH51082.1"/>
    </source>
</evidence>
<proteinExistence type="predicted"/>
<name>A0A0E9TCA7_ANGAN</name>
<reference evidence="1" key="2">
    <citation type="journal article" date="2015" name="Fish Shellfish Immunol.">
        <title>Early steps in the European eel (Anguilla anguilla)-Vibrio vulnificus interaction in the gills: Role of the RtxA13 toxin.</title>
        <authorList>
            <person name="Callol A."/>
            <person name="Pajuelo D."/>
            <person name="Ebbesson L."/>
            <person name="Teles M."/>
            <person name="MacKenzie S."/>
            <person name="Amaro C."/>
        </authorList>
    </citation>
    <scope>NUCLEOTIDE SEQUENCE</scope>
</reference>